<comment type="caution">
    <text evidence="2">The sequence shown here is derived from an EMBL/GenBank/DDBJ whole genome shotgun (WGS) entry which is preliminary data.</text>
</comment>
<evidence type="ECO:0000256" key="1">
    <source>
        <dbReference type="SAM" id="Phobius"/>
    </source>
</evidence>
<dbReference type="PANTHER" id="PTHR34821:SF3">
    <property type="entry name" value="MEMBRANE PROTEIN"/>
    <property type="match status" value="1"/>
</dbReference>
<dbReference type="PANTHER" id="PTHR34821">
    <property type="entry name" value="INNER MEMBRANE PROTEIN YDCZ"/>
    <property type="match status" value="1"/>
</dbReference>
<feature type="transmembrane region" description="Helical" evidence="1">
    <location>
        <begin position="125"/>
        <end position="141"/>
    </location>
</feature>
<organism evidence="2 3">
    <name type="scientific">Thalassobacillus hwangdonensis</name>
    <dbReference type="NCBI Taxonomy" id="546108"/>
    <lineage>
        <taxon>Bacteria</taxon>
        <taxon>Bacillati</taxon>
        <taxon>Bacillota</taxon>
        <taxon>Bacilli</taxon>
        <taxon>Bacillales</taxon>
        <taxon>Bacillaceae</taxon>
        <taxon>Thalassobacillus</taxon>
    </lineage>
</organism>
<name>A0ABW3KY58_9BACI</name>
<keyword evidence="3" id="KW-1185">Reference proteome</keyword>
<dbReference type="Proteomes" id="UP001596990">
    <property type="component" value="Unassembled WGS sequence"/>
</dbReference>
<sequence>MGPFLSIIAGLLISTQNVFNSRLSEKGGSWAATTIVLGGGFLCSLPVFYFTDNVGLFQVGGVNPVYLFSGVFGVGIVYCFMRGISLMGPAYAVSIVMVSQLTIAFVINSFGLFGFEEQPVTLNKMIGIIMLIIGVLVFKLGDRLPFMKKSTQKANGWKALKEN</sequence>
<keyword evidence="1" id="KW-0472">Membrane</keyword>
<keyword evidence="1" id="KW-0812">Transmembrane</keyword>
<dbReference type="InterPro" id="IPR006750">
    <property type="entry name" value="YdcZ"/>
</dbReference>
<keyword evidence="1" id="KW-1133">Transmembrane helix</keyword>
<dbReference type="Pfam" id="PF04657">
    <property type="entry name" value="DMT_YdcZ"/>
    <property type="match status" value="1"/>
</dbReference>
<evidence type="ECO:0000313" key="3">
    <source>
        <dbReference type="Proteomes" id="UP001596990"/>
    </source>
</evidence>
<gene>
    <name evidence="2" type="ORF">ACFQ2J_05230</name>
</gene>
<proteinExistence type="predicted"/>
<feature type="transmembrane region" description="Helical" evidence="1">
    <location>
        <begin position="90"/>
        <end position="113"/>
    </location>
</feature>
<evidence type="ECO:0000313" key="2">
    <source>
        <dbReference type="EMBL" id="MFD1018600.1"/>
    </source>
</evidence>
<reference evidence="3" key="1">
    <citation type="journal article" date="2019" name="Int. J. Syst. Evol. Microbiol.">
        <title>The Global Catalogue of Microorganisms (GCM) 10K type strain sequencing project: providing services to taxonomists for standard genome sequencing and annotation.</title>
        <authorList>
            <consortium name="The Broad Institute Genomics Platform"/>
            <consortium name="The Broad Institute Genome Sequencing Center for Infectious Disease"/>
            <person name="Wu L."/>
            <person name="Ma J."/>
        </authorList>
    </citation>
    <scope>NUCLEOTIDE SEQUENCE [LARGE SCALE GENOMIC DNA]</scope>
    <source>
        <strain evidence="3">CCUG 56607</strain>
    </source>
</reference>
<feature type="transmembrane region" description="Helical" evidence="1">
    <location>
        <begin position="63"/>
        <end position="84"/>
    </location>
</feature>
<protein>
    <submittedName>
        <fullName evidence="2">DMT family transporter</fullName>
    </submittedName>
</protein>
<feature type="transmembrane region" description="Helical" evidence="1">
    <location>
        <begin position="30"/>
        <end position="51"/>
    </location>
</feature>
<dbReference type="EMBL" id="JBHTKL010000001">
    <property type="protein sequence ID" value="MFD1018600.1"/>
    <property type="molecule type" value="Genomic_DNA"/>
</dbReference>
<dbReference type="RefSeq" id="WP_386057223.1">
    <property type="nucleotide sequence ID" value="NZ_JBHTKL010000001.1"/>
</dbReference>
<accession>A0ABW3KY58</accession>